<accession>A0A5M3MLG0</accession>
<keyword evidence="2" id="KW-1185">Reference proteome</keyword>
<name>A0A5M3MLG0_CONPW</name>
<reference evidence="2" key="1">
    <citation type="journal article" date="2012" name="Science">
        <title>The Paleozoic origin of enzymatic lignin decomposition reconstructed from 31 fungal genomes.</title>
        <authorList>
            <person name="Floudas D."/>
            <person name="Binder M."/>
            <person name="Riley R."/>
            <person name="Barry K."/>
            <person name="Blanchette R.A."/>
            <person name="Henrissat B."/>
            <person name="Martinez A.T."/>
            <person name="Otillar R."/>
            <person name="Spatafora J.W."/>
            <person name="Yadav J.S."/>
            <person name="Aerts A."/>
            <person name="Benoit I."/>
            <person name="Boyd A."/>
            <person name="Carlson A."/>
            <person name="Copeland A."/>
            <person name="Coutinho P.M."/>
            <person name="de Vries R.P."/>
            <person name="Ferreira P."/>
            <person name="Findley K."/>
            <person name="Foster B."/>
            <person name="Gaskell J."/>
            <person name="Glotzer D."/>
            <person name="Gorecki P."/>
            <person name="Heitman J."/>
            <person name="Hesse C."/>
            <person name="Hori C."/>
            <person name="Igarashi K."/>
            <person name="Jurgens J.A."/>
            <person name="Kallen N."/>
            <person name="Kersten P."/>
            <person name="Kohler A."/>
            <person name="Kuees U."/>
            <person name="Kumar T.K.A."/>
            <person name="Kuo A."/>
            <person name="LaButti K."/>
            <person name="Larrondo L.F."/>
            <person name="Lindquist E."/>
            <person name="Ling A."/>
            <person name="Lombard V."/>
            <person name="Lucas S."/>
            <person name="Lundell T."/>
            <person name="Martin R."/>
            <person name="McLaughlin D.J."/>
            <person name="Morgenstern I."/>
            <person name="Morin E."/>
            <person name="Murat C."/>
            <person name="Nagy L.G."/>
            <person name="Nolan M."/>
            <person name="Ohm R.A."/>
            <person name="Patyshakuliyeva A."/>
            <person name="Rokas A."/>
            <person name="Ruiz-Duenas F.J."/>
            <person name="Sabat G."/>
            <person name="Salamov A."/>
            <person name="Samejima M."/>
            <person name="Schmutz J."/>
            <person name="Slot J.C."/>
            <person name="St John F."/>
            <person name="Stenlid J."/>
            <person name="Sun H."/>
            <person name="Sun S."/>
            <person name="Syed K."/>
            <person name="Tsang A."/>
            <person name="Wiebenga A."/>
            <person name="Young D."/>
            <person name="Pisabarro A."/>
            <person name="Eastwood D.C."/>
            <person name="Martin F."/>
            <person name="Cullen D."/>
            <person name="Grigoriev I.V."/>
            <person name="Hibbett D.S."/>
        </authorList>
    </citation>
    <scope>NUCLEOTIDE SEQUENCE [LARGE SCALE GENOMIC DNA]</scope>
    <source>
        <strain evidence="2">RWD-64-598 SS2</strain>
    </source>
</reference>
<dbReference type="AlphaFoldDB" id="A0A5M3MLG0"/>
<sequence length="495" mass="55848">MTCKSLQGPALNALYYELGCLACVFMCMPKSLWEITIEEPQIDGRGKQSHNKHSFCRVMRKSDWRILQKYLPRVRVLRSDTYSAHMIVDVGVLSAVSCYCGPSLLPNIQHLHLGDRHFPYFMYMLHDVVLFPRLLLGTRLTTLDLHGHESKTLPVLTIAADTCPFLKSIHISFCGRIKDEILEIIEVIAYRLKKLESIYLDLKDDFTVSVPQILSVLASLSLLTDISLKWCIPTKSLRSTSSTIPWAAIRLPALRNLHIQAQPLQVIQVMKTLQDLTSLNRLSVMFNDVGADTAVPEAIGIIAKTLITTSAAVRDIEILFPHSDNTGLLPFDALRPLFRFHNLTRFRVEECPHPAWDDAMLEQLARSFPNLTHLNLLWNRSPYVDMGDVTDTNITLRGLASLLLHCPKFQMLALAVDVTSSEDLDDEDSDVSHVCHTPLTHWQVYNSVIEDDDDVDLAARTLARIAPDIESFVPLEIGQAWYLGQDAAVEDSIRQ</sequence>
<dbReference type="Gene3D" id="3.80.10.10">
    <property type="entry name" value="Ribonuclease Inhibitor"/>
    <property type="match status" value="1"/>
</dbReference>
<dbReference type="EMBL" id="JH711580">
    <property type="protein sequence ID" value="EIW79867.1"/>
    <property type="molecule type" value="Genomic_DNA"/>
</dbReference>
<evidence type="ECO:0000313" key="2">
    <source>
        <dbReference type="Proteomes" id="UP000053558"/>
    </source>
</evidence>
<dbReference type="SUPFAM" id="SSF52047">
    <property type="entry name" value="RNI-like"/>
    <property type="match status" value="1"/>
</dbReference>
<organism evidence="1 2">
    <name type="scientific">Coniophora puteana (strain RWD-64-598)</name>
    <name type="common">Brown rot fungus</name>
    <dbReference type="NCBI Taxonomy" id="741705"/>
    <lineage>
        <taxon>Eukaryota</taxon>
        <taxon>Fungi</taxon>
        <taxon>Dikarya</taxon>
        <taxon>Basidiomycota</taxon>
        <taxon>Agaricomycotina</taxon>
        <taxon>Agaricomycetes</taxon>
        <taxon>Agaricomycetidae</taxon>
        <taxon>Boletales</taxon>
        <taxon>Coniophorineae</taxon>
        <taxon>Coniophoraceae</taxon>
        <taxon>Coniophora</taxon>
    </lineage>
</organism>
<dbReference type="RefSeq" id="XP_007770200.1">
    <property type="nucleotide sequence ID" value="XM_007772010.1"/>
</dbReference>
<dbReference type="GO" id="GO:0031146">
    <property type="term" value="P:SCF-dependent proteasomal ubiquitin-dependent protein catabolic process"/>
    <property type="evidence" value="ECO:0007669"/>
    <property type="project" value="TreeGrafter"/>
</dbReference>
<dbReference type="Proteomes" id="UP000053558">
    <property type="component" value="Unassembled WGS sequence"/>
</dbReference>
<gene>
    <name evidence="1" type="ORF">CONPUDRAFT_166555</name>
</gene>
<dbReference type="PANTHER" id="PTHR13318">
    <property type="entry name" value="PARTNER OF PAIRED, ISOFORM B-RELATED"/>
    <property type="match status" value="1"/>
</dbReference>
<evidence type="ECO:0008006" key="3">
    <source>
        <dbReference type="Google" id="ProtNLM"/>
    </source>
</evidence>
<comment type="caution">
    <text evidence="1">The sequence shown here is derived from an EMBL/GenBank/DDBJ whole genome shotgun (WGS) entry which is preliminary data.</text>
</comment>
<protein>
    <recommendedName>
        <fullName evidence="3">F-box domain-containing protein</fullName>
    </recommendedName>
</protein>
<dbReference type="GeneID" id="19205570"/>
<proteinExistence type="predicted"/>
<evidence type="ECO:0000313" key="1">
    <source>
        <dbReference type="EMBL" id="EIW79867.1"/>
    </source>
</evidence>
<dbReference type="OrthoDB" id="2948138at2759"/>
<dbReference type="KEGG" id="cput:CONPUDRAFT_166555"/>
<dbReference type="GO" id="GO:0019005">
    <property type="term" value="C:SCF ubiquitin ligase complex"/>
    <property type="evidence" value="ECO:0007669"/>
    <property type="project" value="TreeGrafter"/>
</dbReference>
<dbReference type="InterPro" id="IPR032675">
    <property type="entry name" value="LRR_dom_sf"/>
</dbReference>